<dbReference type="EMBL" id="KQ976509">
    <property type="protein sequence ID" value="KYM82704.1"/>
    <property type="molecule type" value="Genomic_DNA"/>
</dbReference>
<dbReference type="AlphaFoldDB" id="A0A195BER7"/>
<evidence type="ECO:0000313" key="2">
    <source>
        <dbReference type="Proteomes" id="UP000078540"/>
    </source>
</evidence>
<organism evidence="1 2">
    <name type="scientific">Atta colombica</name>
    <dbReference type="NCBI Taxonomy" id="520822"/>
    <lineage>
        <taxon>Eukaryota</taxon>
        <taxon>Metazoa</taxon>
        <taxon>Ecdysozoa</taxon>
        <taxon>Arthropoda</taxon>
        <taxon>Hexapoda</taxon>
        <taxon>Insecta</taxon>
        <taxon>Pterygota</taxon>
        <taxon>Neoptera</taxon>
        <taxon>Endopterygota</taxon>
        <taxon>Hymenoptera</taxon>
        <taxon>Apocrita</taxon>
        <taxon>Aculeata</taxon>
        <taxon>Formicoidea</taxon>
        <taxon>Formicidae</taxon>
        <taxon>Myrmicinae</taxon>
        <taxon>Atta</taxon>
    </lineage>
</organism>
<evidence type="ECO:0000313" key="1">
    <source>
        <dbReference type="EMBL" id="KYM82704.1"/>
    </source>
</evidence>
<reference evidence="1 2" key="1">
    <citation type="submission" date="2015-09" db="EMBL/GenBank/DDBJ databases">
        <title>Atta colombica WGS genome.</title>
        <authorList>
            <person name="Nygaard S."/>
            <person name="Hu H."/>
            <person name="Boomsma J."/>
            <person name="Zhang G."/>
        </authorList>
    </citation>
    <scope>NUCLEOTIDE SEQUENCE [LARGE SCALE GENOMIC DNA]</scope>
    <source>
        <strain evidence="1">Treedump-2</strain>
        <tissue evidence="1">Whole body</tissue>
    </source>
</reference>
<keyword evidence="2" id="KW-1185">Reference proteome</keyword>
<sequence length="123" mass="13903">MRKAFRRRASEEQRSKVDRKELALPDVIPQPVPNSLSISTPHHFNSHFFKRILKQNEQISQISLSVPNIGDHLNRNSLYLSFDLSVPSGFISDLSTCAISILSGRRVENVALPLYGNYNVQLA</sequence>
<name>A0A195BER7_9HYME</name>
<proteinExistence type="predicted"/>
<accession>A0A195BER7</accession>
<protein>
    <submittedName>
        <fullName evidence="1">Uncharacterized protein</fullName>
    </submittedName>
</protein>
<dbReference type="Proteomes" id="UP000078540">
    <property type="component" value="Unassembled WGS sequence"/>
</dbReference>
<gene>
    <name evidence="1" type="ORF">ALC53_06879</name>
</gene>